<evidence type="ECO:0008006" key="3">
    <source>
        <dbReference type="Google" id="ProtNLM"/>
    </source>
</evidence>
<accession>A0ABD7XNC4</accession>
<evidence type="ECO:0000313" key="1">
    <source>
        <dbReference type="EMBL" id="WER42801.1"/>
    </source>
</evidence>
<dbReference type="Proteomes" id="UP001222182">
    <property type="component" value="Chromosome"/>
</dbReference>
<evidence type="ECO:0000313" key="2">
    <source>
        <dbReference type="Proteomes" id="UP001222182"/>
    </source>
</evidence>
<sequence>MNKYEVEKRLCEELNIEYINLNLRTGPSHRFTEKEYQELKSDYAQLFLQLNKLNVEKDQE</sequence>
<proteinExistence type="predicted"/>
<organism evidence="1 2">
    <name type="scientific">Enterococcus faecalis</name>
    <name type="common">Streptococcus faecalis</name>
    <dbReference type="NCBI Taxonomy" id="1351"/>
    <lineage>
        <taxon>Bacteria</taxon>
        <taxon>Bacillati</taxon>
        <taxon>Bacillota</taxon>
        <taxon>Bacilli</taxon>
        <taxon>Lactobacillales</taxon>
        <taxon>Enterococcaceae</taxon>
        <taxon>Enterococcus</taxon>
    </lineage>
</organism>
<protein>
    <recommendedName>
        <fullName evidence="3">Phage protein</fullName>
    </recommendedName>
</protein>
<reference evidence="1 2" key="1">
    <citation type="submission" date="2023-03" db="EMBL/GenBank/DDBJ databases">
        <title>Complete genome sequence of an Enterococcus faecalis urinary isolate.</title>
        <authorList>
            <person name="Brauer A.L."/>
            <person name="Armbruster C.E."/>
        </authorList>
    </citation>
    <scope>NUCLEOTIDE SEQUENCE [LARGE SCALE GENOMIC DNA]</scope>
    <source>
        <strain evidence="1 2">3143</strain>
    </source>
</reference>
<name>A0ABD7XNC4_ENTFL</name>
<dbReference type="EMBL" id="CP119528">
    <property type="protein sequence ID" value="WER42801.1"/>
    <property type="molecule type" value="Genomic_DNA"/>
</dbReference>
<dbReference type="RefSeq" id="WP_010824902.1">
    <property type="nucleotide sequence ID" value="NZ_CABGRP010000005.1"/>
</dbReference>
<dbReference type="AlphaFoldDB" id="A0ABD7XNC4"/>
<gene>
    <name evidence="1" type="ORF">P0083_00285</name>
</gene>